<evidence type="ECO:0008006" key="3">
    <source>
        <dbReference type="Google" id="ProtNLM"/>
    </source>
</evidence>
<proteinExistence type="predicted"/>
<evidence type="ECO:0000313" key="1">
    <source>
        <dbReference type="EMBL" id="MDN5217089.1"/>
    </source>
</evidence>
<sequence>MKNTLIFVLALAVLSACATGEDANAELEINLDNQLTGKWQLIEHLMDPGDGSGVFQPIASDHTIEMLKDGTFKSNKSLCYAGGDADKGTEGTIDSERSVLILEGCQRDEDLPKFELAYNLKESNLIINLFCIEPCALKFKKLK</sequence>
<dbReference type="EMBL" id="JAUJEB010000013">
    <property type="protein sequence ID" value="MDN5217089.1"/>
    <property type="molecule type" value="Genomic_DNA"/>
</dbReference>
<dbReference type="PROSITE" id="PS51257">
    <property type="entry name" value="PROKAR_LIPOPROTEIN"/>
    <property type="match status" value="1"/>
</dbReference>
<gene>
    <name evidence="1" type="ORF">QQ020_33770</name>
</gene>
<organism evidence="1 2">
    <name type="scientific">Agaribacillus aureus</name>
    <dbReference type="NCBI Taxonomy" id="3051825"/>
    <lineage>
        <taxon>Bacteria</taxon>
        <taxon>Pseudomonadati</taxon>
        <taxon>Bacteroidota</taxon>
        <taxon>Cytophagia</taxon>
        <taxon>Cytophagales</taxon>
        <taxon>Splendidivirgaceae</taxon>
        <taxon>Agaribacillus</taxon>
    </lineage>
</organism>
<evidence type="ECO:0000313" key="2">
    <source>
        <dbReference type="Proteomes" id="UP001172083"/>
    </source>
</evidence>
<comment type="caution">
    <text evidence="1">The sequence shown here is derived from an EMBL/GenBank/DDBJ whole genome shotgun (WGS) entry which is preliminary data.</text>
</comment>
<dbReference type="Proteomes" id="UP001172083">
    <property type="component" value="Unassembled WGS sequence"/>
</dbReference>
<accession>A0ABT8LH05</accession>
<dbReference type="RefSeq" id="WP_346762426.1">
    <property type="nucleotide sequence ID" value="NZ_JAUJEB010000013.1"/>
</dbReference>
<reference evidence="1" key="1">
    <citation type="submission" date="2023-06" db="EMBL/GenBank/DDBJ databases">
        <title>Genomic of Agaribacillus aureum.</title>
        <authorList>
            <person name="Wang G."/>
        </authorList>
    </citation>
    <scope>NUCLEOTIDE SEQUENCE</scope>
    <source>
        <strain evidence="1">BMA12</strain>
    </source>
</reference>
<protein>
    <recommendedName>
        <fullName evidence="3">Lipocalin-like domain-containing protein</fullName>
    </recommendedName>
</protein>
<keyword evidence="2" id="KW-1185">Reference proteome</keyword>
<name>A0ABT8LH05_9BACT</name>